<reference evidence="1 2" key="1">
    <citation type="submission" date="2020-07" db="EMBL/GenBank/DDBJ databases">
        <title>Complete genome sequence of Burkholderia gladioli phage Maja.</title>
        <authorList>
            <person name="Yu Z."/>
            <person name="Yao G.W."/>
            <person name="Guadalupe Vizoso-Pinto M."/>
            <person name="Sun L."/>
            <person name="Le T."/>
            <person name="Gonzalez C."/>
            <person name="Young R."/>
            <person name="Liu M."/>
        </authorList>
    </citation>
    <scope>NUCLEOTIDE SEQUENCE [LARGE SCALE GENOMIC DNA]</scope>
</reference>
<gene>
    <name evidence="1" type="ORF">CPT_Maja_080</name>
</gene>
<protein>
    <submittedName>
        <fullName evidence="1">Uncharacterized protein</fullName>
    </submittedName>
</protein>
<sequence length="571" mass="62648">MNSEKRAHAPTKTVQPPAFAEFCVRHGTPDDVNREWLWDLIESWQHEAAPAMWDQLRHSLAVAMCGFVSRPEGRRGLDAAAHALDALTEPGAPLAWLRAIAQPEPKSADVAKRGTIDWLIGMLQNMRASGISGDQKVFINDPTFGRVEVCGALLGGGDDVELTANDDDEDAQHEAATANALTAQSALAAIETFEIVGENNDSREPNDEDRFILTEFIAHAFGGYRVEQHKAAPADDEHPSIALATVDPCPFCGSESIDPKGWLANNGKSGPACDDCGATAESVEAWNRRAQNEAAPAGVRWIAFSDALPPLQENGRGDTLRRKVLVTNNINSRDAFGDPSHVWIGNPEHNEKCDWYVPNGGMFLTHWADIFPAQSESQAAECDTCERDGIYAESGDGPFDCFKCGKKALSSSPNTKPVGYVWISKTGHISRFTADFDGKHEELSEGWKVRPVAFCGFDTAEGDSSSLVTIDVRDLFAYLRAAWREGQHYDREDSPDQADSWSAASDYANKTIEKWIGEGVKPEAEDKRSARDGSLRGEIAYQLHTRNRFLDMPTARAIVDDAFNRLVKNKC</sequence>
<proteinExistence type="predicted"/>
<accession>A0A7S6U3P1</accession>
<dbReference type="EMBL" id="MT708549">
    <property type="protein sequence ID" value="QOV06300.1"/>
    <property type="molecule type" value="Genomic_DNA"/>
</dbReference>
<name>A0A7S6U3P1_9CAUD</name>
<evidence type="ECO:0000313" key="1">
    <source>
        <dbReference type="EMBL" id="QOV06300.1"/>
    </source>
</evidence>
<dbReference type="Proteomes" id="UP000593952">
    <property type="component" value="Segment"/>
</dbReference>
<keyword evidence="2" id="KW-1185">Reference proteome</keyword>
<organism evidence="1 2">
    <name type="scientific">Burkholderia phage Maja</name>
    <dbReference type="NCBI Taxonomy" id="2767571"/>
    <lineage>
        <taxon>Viruses</taxon>
        <taxon>Duplodnaviria</taxon>
        <taxon>Heunggongvirae</taxon>
        <taxon>Uroviricota</taxon>
        <taxon>Caudoviricetes</taxon>
        <taxon>Lindbergviridae</taxon>
        <taxon>Gladiolivirus</taxon>
        <taxon>Gladiolivirus maja</taxon>
    </lineage>
</organism>
<evidence type="ECO:0000313" key="2">
    <source>
        <dbReference type="Proteomes" id="UP000593952"/>
    </source>
</evidence>